<comment type="similarity">
    <text evidence="2">Belongs to the 2H phosphoesterase superfamily. ThpR family.</text>
</comment>
<accession>A0ABV2BRM0</accession>
<keyword evidence="1 2" id="KW-0378">Hydrolase</keyword>
<dbReference type="InterPro" id="IPR009097">
    <property type="entry name" value="Cyclic_Pdiesterase"/>
</dbReference>
<feature type="short sequence motif" description="HXTX 2" evidence="2">
    <location>
        <begin position="135"/>
        <end position="138"/>
    </location>
</feature>
<feature type="active site" description="Proton acceptor" evidence="2">
    <location>
        <position position="135"/>
    </location>
</feature>
<reference evidence="4 5" key="1">
    <citation type="submission" date="2024-06" db="EMBL/GenBank/DDBJ databases">
        <authorList>
            <person name="Li F."/>
        </authorList>
    </citation>
    <scope>NUCLEOTIDE SEQUENCE [LARGE SCALE GENOMIC DNA]</scope>
    <source>
        <strain evidence="4 5">GXAS 311</strain>
    </source>
</reference>
<keyword evidence="5" id="KW-1185">Reference proteome</keyword>
<organism evidence="4 5">
    <name type="scientific">Aliikangiella maris</name>
    <dbReference type="NCBI Taxonomy" id="3162458"/>
    <lineage>
        <taxon>Bacteria</taxon>
        <taxon>Pseudomonadati</taxon>
        <taxon>Pseudomonadota</taxon>
        <taxon>Gammaproteobacteria</taxon>
        <taxon>Oceanospirillales</taxon>
        <taxon>Pleioneaceae</taxon>
        <taxon>Aliikangiella</taxon>
    </lineage>
</organism>
<dbReference type="HAMAP" id="MF_01940">
    <property type="entry name" value="RNA_CPDase"/>
    <property type="match status" value="1"/>
</dbReference>
<proteinExistence type="inferred from homology"/>
<dbReference type="RefSeq" id="WP_353874152.1">
    <property type="nucleotide sequence ID" value="NZ_JBEVCJ010000004.1"/>
</dbReference>
<dbReference type="PANTHER" id="PTHR35561">
    <property type="entry name" value="RNA 2',3'-CYCLIC PHOSPHODIESTERASE"/>
    <property type="match status" value="1"/>
</dbReference>
<feature type="domain" description="Phosphoesterase HXTX" evidence="3">
    <location>
        <begin position="22"/>
        <end position="95"/>
    </location>
</feature>
<comment type="catalytic activity">
    <reaction evidence="2">
        <text>a 3'-end 2',3'-cyclophospho-ribonucleotide-RNA + H2O = a 3'-end 2'-phospho-ribonucleotide-RNA + H(+)</text>
        <dbReference type="Rhea" id="RHEA:11828"/>
        <dbReference type="Rhea" id="RHEA-COMP:10464"/>
        <dbReference type="Rhea" id="RHEA-COMP:17353"/>
        <dbReference type="ChEBI" id="CHEBI:15377"/>
        <dbReference type="ChEBI" id="CHEBI:15378"/>
        <dbReference type="ChEBI" id="CHEBI:83064"/>
        <dbReference type="ChEBI" id="CHEBI:173113"/>
        <dbReference type="EC" id="3.1.4.58"/>
    </reaction>
</comment>
<evidence type="ECO:0000313" key="4">
    <source>
        <dbReference type="EMBL" id="MET1254590.1"/>
    </source>
</evidence>
<evidence type="ECO:0000256" key="2">
    <source>
        <dbReference type="HAMAP-Rule" id="MF_01940"/>
    </source>
</evidence>
<comment type="function">
    <text evidence="2">Hydrolyzes RNA 2',3'-cyclic phosphodiester to an RNA 2'-phosphomonoester.</text>
</comment>
<feature type="active site" description="Proton donor" evidence="2">
    <location>
        <position position="52"/>
    </location>
</feature>
<feature type="short sequence motif" description="HXTX 1" evidence="2">
    <location>
        <begin position="52"/>
        <end position="55"/>
    </location>
</feature>
<dbReference type="InterPro" id="IPR014051">
    <property type="entry name" value="Phosphoesterase_HXTX"/>
</dbReference>
<comment type="caution">
    <text evidence="4">The sequence shown here is derived from an EMBL/GenBank/DDBJ whole genome shotgun (WGS) entry which is preliminary data.</text>
</comment>
<dbReference type="SUPFAM" id="SSF55144">
    <property type="entry name" value="LigT-like"/>
    <property type="match status" value="1"/>
</dbReference>
<dbReference type="InterPro" id="IPR004175">
    <property type="entry name" value="RNA_CPDase"/>
</dbReference>
<dbReference type="Proteomes" id="UP001548189">
    <property type="component" value="Unassembled WGS sequence"/>
</dbReference>
<evidence type="ECO:0000256" key="1">
    <source>
        <dbReference type="ARBA" id="ARBA00022801"/>
    </source>
</evidence>
<protein>
    <recommendedName>
        <fullName evidence="2">RNA 2',3'-cyclic phosphodiesterase</fullName>
        <shortName evidence="2">RNA 2',3'-CPDase</shortName>
        <ecNumber evidence="2">3.1.4.58</ecNumber>
    </recommendedName>
</protein>
<evidence type="ECO:0000259" key="3">
    <source>
        <dbReference type="Pfam" id="PF02834"/>
    </source>
</evidence>
<dbReference type="PANTHER" id="PTHR35561:SF1">
    <property type="entry name" value="RNA 2',3'-CYCLIC PHOSPHODIESTERASE"/>
    <property type="match status" value="1"/>
</dbReference>
<dbReference type="NCBIfam" id="TIGR02258">
    <property type="entry name" value="2_5_ligase"/>
    <property type="match status" value="1"/>
</dbReference>
<dbReference type="EMBL" id="JBEVCJ010000004">
    <property type="protein sequence ID" value="MET1254590.1"/>
    <property type="molecule type" value="Genomic_DNA"/>
</dbReference>
<name>A0ABV2BRM0_9GAMM</name>
<evidence type="ECO:0000313" key="5">
    <source>
        <dbReference type="Proteomes" id="UP001548189"/>
    </source>
</evidence>
<dbReference type="Gene3D" id="3.90.1140.10">
    <property type="entry name" value="Cyclic phosphodiesterase"/>
    <property type="match status" value="1"/>
</dbReference>
<sequence>MSPPNKTTSYQYRLFFAVEFDAATKTAILNIQQALQQLSEVKGLAVKGENFHITLCFIGEVKEKILEKILDGFQPLTLAPFTISLNDLLYWPKPQVLALTLKDSEQHLNQCKKAIERQLVELNYFQFDKREYFPHITLFRQVEIPPVANQYFYDELSIKSFSLMLSEQTHSGVRYQTLERYPLNHPNIKQQLLGR</sequence>
<dbReference type="Pfam" id="PF02834">
    <property type="entry name" value="LigT_PEase"/>
    <property type="match status" value="1"/>
</dbReference>
<dbReference type="EC" id="3.1.4.58" evidence="2"/>
<gene>
    <name evidence="4" type="primary">thpR</name>
    <name evidence="4" type="ORF">ABVT43_05570</name>
</gene>